<reference evidence="3 4" key="1">
    <citation type="submission" date="2017-07" db="EMBL/GenBank/DDBJ databases">
        <title>Leptospira spp. isolated from tropical soils.</title>
        <authorList>
            <person name="Thibeaux R."/>
            <person name="Iraola G."/>
            <person name="Ferres I."/>
            <person name="Bierque E."/>
            <person name="Girault D."/>
            <person name="Soupe-Gilbert M.-E."/>
            <person name="Picardeau M."/>
            <person name="Goarant C."/>
        </authorList>
    </citation>
    <scope>NUCLEOTIDE SEQUENCE [LARGE SCALE GENOMIC DNA]</scope>
    <source>
        <strain evidence="1 4">FH2-B-C1</strain>
        <strain evidence="2 3">FH2-B-D1</strain>
    </source>
</reference>
<proteinExistence type="predicted"/>
<dbReference type="AlphaFoldDB" id="A0A2M9YK66"/>
<accession>A0A2M9YK66</accession>
<dbReference type="Proteomes" id="UP000232188">
    <property type="component" value="Unassembled WGS sequence"/>
</dbReference>
<evidence type="ECO:0000313" key="2">
    <source>
        <dbReference type="EMBL" id="PJZ61659.1"/>
    </source>
</evidence>
<organism evidence="1 4">
    <name type="scientific">Leptospira adleri</name>
    <dbReference type="NCBI Taxonomy" id="2023186"/>
    <lineage>
        <taxon>Bacteria</taxon>
        <taxon>Pseudomonadati</taxon>
        <taxon>Spirochaetota</taxon>
        <taxon>Spirochaetia</taxon>
        <taxon>Leptospirales</taxon>
        <taxon>Leptospiraceae</taxon>
        <taxon>Leptospira</taxon>
    </lineage>
</organism>
<evidence type="ECO:0000313" key="4">
    <source>
        <dbReference type="Proteomes" id="UP000232188"/>
    </source>
</evidence>
<comment type="caution">
    <text evidence="1">The sequence shown here is derived from an EMBL/GenBank/DDBJ whole genome shotgun (WGS) entry which is preliminary data.</text>
</comment>
<gene>
    <name evidence="2" type="ORF">CH376_12270</name>
    <name evidence="1" type="ORF">CH380_17890</name>
</gene>
<dbReference type="EMBL" id="NPDV01000018">
    <property type="protein sequence ID" value="PJZ51935.1"/>
    <property type="molecule type" value="Genomic_DNA"/>
</dbReference>
<evidence type="ECO:0000313" key="1">
    <source>
        <dbReference type="EMBL" id="PJZ51935.1"/>
    </source>
</evidence>
<evidence type="ECO:0000313" key="3">
    <source>
        <dbReference type="Proteomes" id="UP000232149"/>
    </source>
</evidence>
<keyword evidence="3" id="KW-1185">Reference proteome</keyword>
<dbReference type="Proteomes" id="UP000232149">
    <property type="component" value="Unassembled WGS sequence"/>
</dbReference>
<sequence>MISPAFIFRIQFDSSLIPFSHSDNTSFKTIRILKSNLLSKNTKAVGDSPIKSAEKKTPETKKNFTF</sequence>
<name>A0A2M9YK66_9LEPT</name>
<dbReference type="EMBL" id="NPDU01000028">
    <property type="protein sequence ID" value="PJZ61659.1"/>
    <property type="molecule type" value="Genomic_DNA"/>
</dbReference>
<protein>
    <submittedName>
        <fullName evidence="1">Uncharacterized protein</fullName>
    </submittedName>
</protein>